<evidence type="ECO:0000313" key="1">
    <source>
        <dbReference type="EMBL" id="KAJ7757409.1"/>
    </source>
</evidence>
<organism evidence="1 2">
    <name type="scientific">Mycena maculata</name>
    <dbReference type="NCBI Taxonomy" id="230809"/>
    <lineage>
        <taxon>Eukaryota</taxon>
        <taxon>Fungi</taxon>
        <taxon>Dikarya</taxon>
        <taxon>Basidiomycota</taxon>
        <taxon>Agaricomycotina</taxon>
        <taxon>Agaricomycetes</taxon>
        <taxon>Agaricomycetidae</taxon>
        <taxon>Agaricales</taxon>
        <taxon>Marasmiineae</taxon>
        <taxon>Mycenaceae</taxon>
        <taxon>Mycena</taxon>
    </lineage>
</organism>
<protein>
    <submittedName>
        <fullName evidence="1">Uncharacterized protein</fullName>
    </submittedName>
</protein>
<dbReference type="Proteomes" id="UP001215280">
    <property type="component" value="Unassembled WGS sequence"/>
</dbReference>
<comment type="caution">
    <text evidence="1">The sequence shown here is derived from an EMBL/GenBank/DDBJ whole genome shotgun (WGS) entry which is preliminary data.</text>
</comment>
<name>A0AAD7J6J5_9AGAR</name>
<sequence>MAVEAWGGKLGVVFLRWWRTKFFCGSTCTLREWAEIGRTEVTSCPQDGGGQNFSVVVRKLRAWKIAGKIEGTGLTGPLRKCEGARWGGFAKNLPLLVMPIGNNKTRYKMGKFHFVVHVPDIHCDRVFGIQKFRIQYFRGGRSPSTRLKSLTTSIGQFRFEQELLKQFDAPEKRGEETWGAIGYHRNHALPLGGFRSSLQDGVRQWAACALQDPGAVVQSFNDLGEEDAECANRELACGGFSERP</sequence>
<reference evidence="1" key="1">
    <citation type="submission" date="2023-03" db="EMBL/GenBank/DDBJ databases">
        <title>Massive genome expansion in bonnet fungi (Mycena s.s.) driven by repeated elements and novel gene families across ecological guilds.</title>
        <authorList>
            <consortium name="Lawrence Berkeley National Laboratory"/>
            <person name="Harder C.B."/>
            <person name="Miyauchi S."/>
            <person name="Viragh M."/>
            <person name="Kuo A."/>
            <person name="Thoen E."/>
            <person name="Andreopoulos B."/>
            <person name="Lu D."/>
            <person name="Skrede I."/>
            <person name="Drula E."/>
            <person name="Henrissat B."/>
            <person name="Morin E."/>
            <person name="Kohler A."/>
            <person name="Barry K."/>
            <person name="LaButti K."/>
            <person name="Morin E."/>
            <person name="Salamov A."/>
            <person name="Lipzen A."/>
            <person name="Mereny Z."/>
            <person name="Hegedus B."/>
            <person name="Baldrian P."/>
            <person name="Stursova M."/>
            <person name="Weitz H."/>
            <person name="Taylor A."/>
            <person name="Grigoriev I.V."/>
            <person name="Nagy L.G."/>
            <person name="Martin F."/>
            <person name="Kauserud H."/>
        </authorList>
    </citation>
    <scope>NUCLEOTIDE SEQUENCE</scope>
    <source>
        <strain evidence="1">CBHHK188m</strain>
    </source>
</reference>
<dbReference type="EMBL" id="JARJLG010000058">
    <property type="protein sequence ID" value="KAJ7757409.1"/>
    <property type="molecule type" value="Genomic_DNA"/>
</dbReference>
<evidence type="ECO:0000313" key="2">
    <source>
        <dbReference type="Proteomes" id="UP001215280"/>
    </source>
</evidence>
<gene>
    <name evidence="1" type="ORF">DFH07DRAFT_772889</name>
</gene>
<proteinExistence type="predicted"/>
<keyword evidence="2" id="KW-1185">Reference proteome</keyword>
<accession>A0AAD7J6J5</accession>
<dbReference type="AlphaFoldDB" id="A0AAD7J6J5"/>